<feature type="transmembrane region" description="Helical" evidence="1">
    <location>
        <begin position="105"/>
        <end position="124"/>
    </location>
</feature>
<name>A0A147KA85_9BACI</name>
<dbReference type="GO" id="GO:0080120">
    <property type="term" value="P:CAAX-box protein maturation"/>
    <property type="evidence" value="ECO:0007669"/>
    <property type="project" value="UniProtKB-ARBA"/>
</dbReference>
<evidence type="ECO:0000259" key="2">
    <source>
        <dbReference type="Pfam" id="PF02517"/>
    </source>
</evidence>
<organism evidence="3 4">
    <name type="scientific">Bacillus coahuilensis p1.1.43</name>
    <dbReference type="NCBI Taxonomy" id="1150625"/>
    <lineage>
        <taxon>Bacteria</taxon>
        <taxon>Bacillati</taxon>
        <taxon>Bacillota</taxon>
        <taxon>Bacilli</taxon>
        <taxon>Bacillales</taxon>
        <taxon>Bacillaceae</taxon>
        <taxon>Bacillus</taxon>
    </lineage>
</organism>
<dbReference type="EMBL" id="LDYG01000021">
    <property type="protein sequence ID" value="KUP07599.1"/>
    <property type="molecule type" value="Genomic_DNA"/>
</dbReference>
<keyword evidence="1" id="KW-1133">Transmembrane helix</keyword>
<sequence>MFFLAVTLLGFALYYFTNEPEKTDHTFSSSSAFYSVLLGGVLFLFFKLGYMAIQFLDSGLEKNIQNIVAVYGPNHIVEYILLLLLFIPGEEYLCRGFIQNLLRKYVNDHLAILFTSIIFASFFVYSDEPIWMFAAFLGSMTFGYIYEYFHQIKASLLAHYSFTLLLVTFL</sequence>
<keyword evidence="4" id="KW-1185">Reference proteome</keyword>
<proteinExistence type="predicted"/>
<evidence type="ECO:0000313" key="4">
    <source>
        <dbReference type="Proteomes" id="UP000074108"/>
    </source>
</evidence>
<dbReference type="RefSeq" id="WP_059350625.1">
    <property type="nucleotide sequence ID" value="NZ_LDYG01000021.1"/>
</dbReference>
<dbReference type="AlphaFoldDB" id="A0A147KA85"/>
<feature type="transmembrane region" description="Helical" evidence="1">
    <location>
        <begin position="34"/>
        <end position="53"/>
    </location>
</feature>
<evidence type="ECO:0000256" key="1">
    <source>
        <dbReference type="SAM" id="Phobius"/>
    </source>
</evidence>
<keyword evidence="1" id="KW-0812">Transmembrane</keyword>
<keyword evidence="1" id="KW-0472">Membrane</keyword>
<dbReference type="InterPro" id="IPR003675">
    <property type="entry name" value="Rce1/LyrA-like_dom"/>
</dbReference>
<dbReference type="Proteomes" id="UP000074108">
    <property type="component" value="Unassembled WGS sequence"/>
</dbReference>
<gene>
    <name evidence="3" type="ORF">Q75_05065</name>
</gene>
<accession>A0A147KA85</accession>
<dbReference type="Pfam" id="PF02517">
    <property type="entry name" value="Rce1-like"/>
    <property type="match status" value="1"/>
</dbReference>
<dbReference type="GO" id="GO:0004175">
    <property type="term" value="F:endopeptidase activity"/>
    <property type="evidence" value="ECO:0007669"/>
    <property type="project" value="UniProtKB-ARBA"/>
</dbReference>
<comment type="caution">
    <text evidence="3">The sequence shown here is derived from an EMBL/GenBank/DDBJ whole genome shotgun (WGS) entry which is preliminary data.</text>
</comment>
<feature type="transmembrane region" description="Helical" evidence="1">
    <location>
        <begin position="130"/>
        <end position="149"/>
    </location>
</feature>
<reference evidence="3 4" key="1">
    <citation type="journal article" date="2016" name="Front. Microbiol.">
        <title>Microevolution Analysis of Bacillus coahuilensis Unveils Differences in Phosphorus Acquisition Strategies and Their Regulation.</title>
        <authorList>
            <person name="Gomez-Lunar Z."/>
            <person name="Hernandez-Gonzalez I."/>
            <person name="Rodriguez-Torres M.D."/>
            <person name="Souza V."/>
            <person name="Olmedo-Alvarez G."/>
        </authorList>
    </citation>
    <scope>NUCLEOTIDE SEQUENCE [LARGE SCALE GENOMIC DNA]</scope>
    <source>
        <strain evidence="4">p1.1.43</strain>
    </source>
</reference>
<evidence type="ECO:0000313" key="3">
    <source>
        <dbReference type="EMBL" id="KUP07599.1"/>
    </source>
</evidence>
<feature type="domain" description="CAAX prenyl protease 2/Lysostaphin resistance protein A-like" evidence="2">
    <location>
        <begin position="76"/>
        <end position="163"/>
    </location>
</feature>
<dbReference type="PATRIC" id="fig|1150625.3.peg.1064"/>
<protein>
    <recommendedName>
        <fullName evidence="2">CAAX prenyl protease 2/Lysostaphin resistance protein A-like domain-containing protein</fullName>
    </recommendedName>
</protein>
<dbReference type="OrthoDB" id="1903300at2"/>